<comment type="catalytic activity">
    <reaction evidence="9">
        <text>L-seryl-[protein] + ATP = O-phospho-L-seryl-[protein] + ADP + H(+)</text>
        <dbReference type="Rhea" id="RHEA:17989"/>
        <dbReference type="Rhea" id="RHEA-COMP:9863"/>
        <dbReference type="Rhea" id="RHEA-COMP:11604"/>
        <dbReference type="ChEBI" id="CHEBI:15378"/>
        <dbReference type="ChEBI" id="CHEBI:29999"/>
        <dbReference type="ChEBI" id="CHEBI:30616"/>
        <dbReference type="ChEBI" id="CHEBI:83421"/>
        <dbReference type="ChEBI" id="CHEBI:456216"/>
        <dbReference type="EC" id="2.7.11.1"/>
    </reaction>
</comment>
<organism evidence="12 13">
    <name type="scientific">Niveomyces insectorum RCEF 264</name>
    <dbReference type="NCBI Taxonomy" id="1081102"/>
    <lineage>
        <taxon>Eukaryota</taxon>
        <taxon>Fungi</taxon>
        <taxon>Dikarya</taxon>
        <taxon>Ascomycota</taxon>
        <taxon>Pezizomycotina</taxon>
        <taxon>Sordariomycetes</taxon>
        <taxon>Hypocreomycetidae</taxon>
        <taxon>Hypocreales</taxon>
        <taxon>Cordycipitaceae</taxon>
        <taxon>Niveomyces</taxon>
    </lineage>
</organism>
<evidence type="ECO:0000313" key="12">
    <source>
        <dbReference type="EMBL" id="OAA66918.1"/>
    </source>
</evidence>
<proteinExistence type="predicted"/>
<dbReference type="Proteomes" id="UP000076874">
    <property type="component" value="Unassembled WGS sequence"/>
</dbReference>
<dbReference type="EC" id="2.7.11.1" evidence="3"/>
<protein>
    <recommendedName>
        <fullName evidence="5">EKC/KEOPS complex subunit BUD32</fullName>
        <ecNumber evidence="3">2.7.11.1</ecNumber>
    </recommendedName>
    <alternativeName>
        <fullName evidence="6 7">Atypical Serine/threonine protein kinase BUD32</fullName>
    </alternativeName>
    <alternativeName>
        <fullName evidence="4">EKC/KEOPS complex subunit bud32</fullName>
    </alternativeName>
</protein>
<sequence length="283" mass="32209">MWWSIIGITFNVIVTCSDGKTALKGYQVWEDGRLRANCEFPCEELLAREAYLYRHIGAHPQILQFHGLEEVHPGVHSLRLEFAQRRDVRQYIATMHEGPPPPYHVRVRMALDAARAVAHIHARGVFHADLSCRNLFLFDDWRVKLGDFGGSMIAHDPEGAQHDPEFTKSTTREEAEYALPLRGRAYVDLPRIQREIFALGSAVFEMVAWRRVYAAARDEDERDDMYDRGELPPLTGGVVGDRLGDVGPVIQRCWDEQYERADDVAADLEKALAAADEKKAKVR</sequence>
<dbReference type="Gene3D" id="1.10.510.10">
    <property type="entry name" value="Transferase(Phosphotransferase) domain 1"/>
    <property type="match status" value="1"/>
</dbReference>
<keyword evidence="12" id="KW-0418">Kinase</keyword>
<dbReference type="GO" id="GO:0005524">
    <property type="term" value="F:ATP binding"/>
    <property type="evidence" value="ECO:0007669"/>
    <property type="project" value="InterPro"/>
</dbReference>
<dbReference type="InterPro" id="IPR008266">
    <property type="entry name" value="Tyr_kinase_AS"/>
</dbReference>
<dbReference type="PROSITE" id="PS00028">
    <property type="entry name" value="ZINC_FINGER_C2H2_1"/>
    <property type="match status" value="1"/>
</dbReference>
<dbReference type="OrthoDB" id="4868353at2759"/>
<dbReference type="GO" id="GO:0005737">
    <property type="term" value="C:cytoplasm"/>
    <property type="evidence" value="ECO:0007669"/>
    <property type="project" value="TreeGrafter"/>
</dbReference>
<evidence type="ECO:0000256" key="9">
    <source>
        <dbReference type="ARBA" id="ARBA00048679"/>
    </source>
</evidence>
<evidence type="ECO:0000313" key="13">
    <source>
        <dbReference type="Proteomes" id="UP000076874"/>
    </source>
</evidence>
<keyword evidence="13" id="KW-1185">Reference proteome</keyword>
<feature type="domain" description="Protein kinase" evidence="11">
    <location>
        <begin position="1"/>
        <end position="283"/>
    </location>
</feature>
<gene>
    <name evidence="12" type="ORF">SPI_01494</name>
</gene>
<evidence type="ECO:0000256" key="5">
    <source>
        <dbReference type="ARBA" id="ARBA00019973"/>
    </source>
</evidence>
<comment type="subunit">
    <text evidence="2">Component of the EKC/KEOPS complex composed of at least BUD32, CGI121, GON7, KAE1 and PCC1; the whole complex dimerizes.</text>
</comment>
<dbReference type="InterPro" id="IPR013087">
    <property type="entry name" value="Znf_C2H2_type"/>
</dbReference>
<feature type="signal peptide" evidence="10">
    <location>
        <begin position="1"/>
        <end position="19"/>
    </location>
</feature>
<dbReference type="InterPro" id="IPR000719">
    <property type="entry name" value="Prot_kinase_dom"/>
</dbReference>
<comment type="function">
    <text evidence="1">Component of the EKC/KEOPS complex that is required for the formation of a threonylcarbamoyl group on adenosine at position 37 (t(6)A37) in tRNAs that read codons beginning with adenine. The complex is probably involved in the transfer of the threonylcarbamoyl moiety of threonylcarbamoyl-AMP (TC-AMP) to the N6 group of A37. BUD32 has ATPase activity in the context of the EKC/KEOPS complex and likely plays a supporting role to the catalytic subunit KAE1. The EKC/KEOPS complex also promotes both telomere uncapping and telomere elongation. The complex is required for efficient recruitment of transcriptional coactivators.</text>
</comment>
<dbReference type="PANTHER" id="PTHR23257">
    <property type="entry name" value="SERINE-THREONINE PROTEIN KINASE"/>
    <property type="match status" value="1"/>
</dbReference>
<dbReference type="InterPro" id="IPR011009">
    <property type="entry name" value="Kinase-like_dom_sf"/>
</dbReference>
<keyword evidence="12" id="KW-0808">Transferase</keyword>
<accession>A0A167Z0A9</accession>
<dbReference type="GO" id="GO:0007165">
    <property type="term" value="P:signal transduction"/>
    <property type="evidence" value="ECO:0007669"/>
    <property type="project" value="TreeGrafter"/>
</dbReference>
<dbReference type="InterPro" id="IPR050167">
    <property type="entry name" value="Ser_Thr_protein_kinase"/>
</dbReference>
<evidence type="ECO:0000256" key="6">
    <source>
        <dbReference type="ARBA" id="ARBA00030980"/>
    </source>
</evidence>
<evidence type="ECO:0000256" key="2">
    <source>
        <dbReference type="ARBA" id="ARBA00011534"/>
    </source>
</evidence>
<evidence type="ECO:0000256" key="10">
    <source>
        <dbReference type="SAM" id="SignalP"/>
    </source>
</evidence>
<dbReference type="AlphaFoldDB" id="A0A167Z0A9"/>
<reference evidence="12 13" key="1">
    <citation type="journal article" date="2016" name="Genome Biol. Evol.">
        <title>Divergent and convergent evolution of fungal pathogenicity.</title>
        <authorList>
            <person name="Shang Y."/>
            <person name="Xiao G."/>
            <person name="Zheng P."/>
            <person name="Cen K."/>
            <person name="Zhan S."/>
            <person name="Wang C."/>
        </authorList>
    </citation>
    <scope>NUCLEOTIDE SEQUENCE [LARGE SCALE GENOMIC DNA]</scope>
    <source>
        <strain evidence="12 13">RCEF 264</strain>
    </source>
</reference>
<evidence type="ECO:0000259" key="11">
    <source>
        <dbReference type="PROSITE" id="PS50011"/>
    </source>
</evidence>
<dbReference type="PROSITE" id="PS50011">
    <property type="entry name" value="PROTEIN_KINASE_DOM"/>
    <property type="match status" value="1"/>
</dbReference>
<name>A0A167Z0A9_9HYPO</name>
<dbReference type="EMBL" id="AZHD01000002">
    <property type="protein sequence ID" value="OAA66918.1"/>
    <property type="molecule type" value="Genomic_DNA"/>
</dbReference>
<dbReference type="PROSITE" id="PS00109">
    <property type="entry name" value="PROTEIN_KINASE_TYR"/>
    <property type="match status" value="1"/>
</dbReference>
<dbReference type="GO" id="GO:0004674">
    <property type="term" value="F:protein serine/threonine kinase activity"/>
    <property type="evidence" value="ECO:0007669"/>
    <property type="project" value="UniProtKB-EC"/>
</dbReference>
<evidence type="ECO:0000256" key="4">
    <source>
        <dbReference type="ARBA" id="ARBA00013948"/>
    </source>
</evidence>
<dbReference type="Pfam" id="PF00069">
    <property type="entry name" value="Pkinase"/>
    <property type="match status" value="1"/>
</dbReference>
<comment type="caution">
    <text evidence="12">The sequence shown here is derived from an EMBL/GenBank/DDBJ whole genome shotgun (WGS) entry which is preliminary data.</text>
</comment>
<evidence type="ECO:0000256" key="3">
    <source>
        <dbReference type="ARBA" id="ARBA00012513"/>
    </source>
</evidence>
<dbReference type="SUPFAM" id="SSF56112">
    <property type="entry name" value="Protein kinase-like (PK-like)"/>
    <property type="match status" value="1"/>
</dbReference>
<evidence type="ECO:0000256" key="7">
    <source>
        <dbReference type="ARBA" id="ARBA00033194"/>
    </source>
</evidence>
<evidence type="ECO:0000256" key="8">
    <source>
        <dbReference type="ARBA" id="ARBA00047899"/>
    </source>
</evidence>
<comment type="catalytic activity">
    <reaction evidence="8">
        <text>L-threonyl-[protein] + ATP = O-phospho-L-threonyl-[protein] + ADP + H(+)</text>
        <dbReference type="Rhea" id="RHEA:46608"/>
        <dbReference type="Rhea" id="RHEA-COMP:11060"/>
        <dbReference type="Rhea" id="RHEA-COMP:11605"/>
        <dbReference type="ChEBI" id="CHEBI:15378"/>
        <dbReference type="ChEBI" id="CHEBI:30013"/>
        <dbReference type="ChEBI" id="CHEBI:30616"/>
        <dbReference type="ChEBI" id="CHEBI:61977"/>
        <dbReference type="ChEBI" id="CHEBI:456216"/>
        <dbReference type="EC" id="2.7.11.1"/>
    </reaction>
</comment>
<evidence type="ECO:0000256" key="1">
    <source>
        <dbReference type="ARBA" id="ARBA00003747"/>
    </source>
</evidence>
<dbReference type="STRING" id="1081102.A0A167Z0A9"/>
<feature type="chain" id="PRO_5007894879" description="EKC/KEOPS complex subunit BUD32" evidence="10">
    <location>
        <begin position="20"/>
        <end position="283"/>
    </location>
</feature>
<keyword evidence="10" id="KW-0732">Signal</keyword>